<evidence type="ECO:0000313" key="2">
    <source>
        <dbReference type="Proteomes" id="UP000300142"/>
    </source>
</evidence>
<comment type="caution">
    <text evidence="1">The sequence shown here is derived from an EMBL/GenBank/DDBJ whole genome shotgun (WGS) entry which is preliminary data.</text>
</comment>
<sequence>MSLSIESVISEIEQLSLIEKMGILEYLVKEIKQSVEAVAVTPKPKYKVTDFHGIAPNLLAGKDAQELVNQMRDEWEEREERR</sequence>
<proteinExistence type="predicted"/>
<dbReference type="EMBL" id="BJCE01000067">
    <property type="protein sequence ID" value="GCL37211.1"/>
    <property type="molecule type" value="Genomic_DNA"/>
</dbReference>
<organism evidence="1 2">
    <name type="scientific">Sphaerospermopsis reniformis</name>
    <dbReference type="NCBI Taxonomy" id="531300"/>
    <lineage>
        <taxon>Bacteria</taxon>
        <taxon>Bacillati</taxon>
        <taxon>Cyanobacteriota</taxon>
        <taxon>Cyanophyceae</taxon>
        <taxon>Nostocales</taxon>
        <taxon>Aphanizomenonaceae</taxon>
        <taxon>Sphaerospermopsis</taxon>
    </lineage>
</organism>
<name>A0A480A1J7_9CYAN</name>
<reference evidence="2" key="1">
    <citation type="submission" date="2019-02" db="EMBL/GenBank/DDBJ databases">
        <title>Draft genome sequence of Sphaerospermopsis reniformis NIES-1949.</title>
        <authorList>
            <person name="Yamaguchi H."/>
            <person name="Suzuki S."/>
            <person name="Kawachi M."/>
        </authorList>
    </citation>
    <scope>NUCLEOTIDE SEQUENCE [LARGE SCALE GENOMIC DNA]</scope>
    <source>
        <strain evidence="2">NIES-1949</strain>
    </source>
</reference>
<gene>
    <name evidence="1" type="ORF">SR1949_23180</name>
</gene>
<dbReference type="AlphaFoldDB" id="A0A480A1J7"/>
<dbReference type="Proteomes" id="UP000300142">
    <property type="component" value="Unassembled WGS sequence"/>
</dbReference>
<evidence type="ECO:0000313" key="1">
    <source>
        <dbReference type="EMBL" id="GCL37211.1"/>
    </source>
</evidence>
<accession>A0A480A1J7</accession>
<dbReference type="RefSeq" id="WP_137667478.1">
    <property type="nucleotide sequence ID" value="NZ_BJCE01000067.1"/>
</dbReference>
<protein>
    <submittedName>
        <fullName evidence="1">Uncharacterized protein</fullName>
    </submittedName>
</protein>
<keyword evidence="2" id="KW-1185">Reference proteome</keyword>